<comment type="caution">
    <text evidence="1">The sequence shown here is derived from an EMBL/GenBank/DDBJ whole genome shotgun (WGS) entry which is preliminary data.</text>
</comment>
<keyword evidence="2" id="KW-1185">Reference proteome</keyword>
<name>A0ACB6S166_9PLEO</name>
<sequence length="703" mass="78960">MARSILWETKALTVAFIIAKDGTVNIDAVEPSKSVATTRKEDIAHLPIHQLRLVGEGNHNGSKTAKAFVSTYMSRRLKYISHHKWQEAETNYLEIVTKDDESKMVVTSLFTIFDHVPVLQASVTIRNESENAVSITSLPSLVIGGLTRSSEQWWHDYKLLTPNNSWFREAQWREHTLPDVGVDHCLPQPCPASFATFGCSNLGSFSTGTYLPMGALSSKTNSETWLWQVENNGSWKWEIGDWGEQIYVAIGGPNNNDHHWMQELQPGEFFTSVPAAICHVSDGLDAAFQAMTAYRRRIRRPHLDNVELPLIFNDYMNCLMGDPDETKIKALIDPAVRAGAEYFVIDAGWYSNDSNWWDDIGAWEPSPKRFPSGFDALLRELKSAGLTPGLWVEPESIGVKSEVANRLPSEAFFQQKGERVVERDRFQLDFRHEAVRKHLDQVVDRLVNSCGVGYFKFDYNIEIIQGTEVNTGSAGAGQLDHNRAYLAWVTNLLDKYPGLVIENCSSGAQRMDYAMLAVHPLQSTSDQEDPVMYGAISAAVFTAVTPEQSATWAYPQKEWTDEINAFTVVNSLLGRIHLSGRLDKLSKSQFALIADGMKVYKSMRQELKTGLPFWSLGLPRWHDNWLSTGLICGKKTFLSVWRRGGETTCKLPIRHLSGQENVKATLLYPRTFSAETHWDGSAGALMVTLPEVVCARLFELEST</sequence>
<evidence type="ECO:0000313" key="2">
    <source>
        <dbReference type="Proteomes" id="UP000799754"/>
    </source>
</evidence>
<proteinExistence type="predicted"/>
<dbReference type="EMBL" id="MU006717">
    <property type="protein sequence ID" value="KAF2627252.1"/>
    <property type="molecule type" value="Genomic_DNA"/>
</dbReference>
<organism evidence="1 2">
    <name type="scientific">Macroventuria anomochaeta</name>
    <dbReference type="NCBI Taxonomy" id="301207"/>
    <lineage>
        <taxon>Eukaryota</taxon>
        <taxon>Fungi</taxon>
        <taxon>Dikarya</taxon>
        <taxon>Ascomycota</taxon>
        <taxon>Pezizomycotina</taxon>
        <taxon>Dothideomycetes</taxon>
        <taxon>Pleosporomycetidae</taxon>
        <taxon>Pleosporales</taxon>
        <taxon>Pleosporineae</taxon>
        <taxon>Didymellaceae</taxon>
        <taxon>Macroventuria</taxon>
    </lineage>
</organism>
<accession>A0ACB6S166</accession>
<gene>
    <name evidence="1" type="ORF">BU25DRAFT_410869</name>
</gene>
<keyword evidence="1" id="KW-0378">Hydrolase</keyword>
<protein>
    <submittedName>
        <fullName evidence="1">Glycoside hydrolase family 36 protein</fullName>
    </submittedName>
</protein>
<reference evidence="1" key="1">
    <citation type="journal article" date="2020" name="Stud. Mycol.">
        <title>101 Dothideomycetes genomes: a test case for predicting lifestyles and emergence of pathogens.</title>
        <authorList>
            <person name="Haridas S."/>
            <person name="Albert R."/>
            <person name="Binder M."/>
            <person name="Bloem J."/>
            <person name="Labutti K."/>
            <person name="Salamov A."/>
            <person name="Andreopoulos B."/>
            <person name="Baker S."/>
            <person name="Barry K."/>
            <person name="Bills G."/>
            <person name="Bluhm B."/>
            <person name="Cannon C."/>
            <person name="Castanera R."/>
            <person name="Culley D."/>
            <person name="Daum C."/>
            <person name="Ezra D."/>
            <person name="Gonzalez J."/>
            <person name="Henrissat B."/>
            <person name="Kuo A."/>
            <person name="Liang C."/>
            <person name="Lipzen A."/>
            <person name="Lutzoni F."/>
            <person name="Magnuson J."/>
            <person name="Mondo S."/>
            <person name="Nolan M."/>
            <person name="Ohm R."/>
            <person name="Pangilinan J."/>
            <person name="Park H.-J."/>
            <person name="Ramirez L."/>
            <person name="Alfaro M."/>
            <person name="Sun H."/>
            <person name="Tritt A."/>
            <person name="Yoshinaga Y."/>
            <person name="Zwiers L.-H."/>
            <person name="Turgeon B."/>
            <person name="Goodwin S."/>
            <person name="Spatafora J."/>
            <person name="Crous P."/>
            <person name="Grigoriev I."/>
        </authorList>
    </citation>
    <scope>NUCLEOTIDE SEQUENCE</scope>
    <source>
        <strain evidence="1">CBS 525.71</strain>
    </source>
</reference>
<evidence type="ECO:0000313" key="1">
    <source>
        <dbReference type="EMBL" id="KAF2627252.1"/>
    </source>
</evidence>
<dbReference type="Proteomes" id="UP000799754">
    <property type="component" value="Unassembled WGS sequence"/>
</dbReference>